<dbReference type="Pfam" id="PF07727">
    <property type="entry name" value="RVT_2"/>
    <property type="match status" value="1"/>
</dbReference>
<dbReference type="Gene3D" id="3.30.70.330">
    <property type="match status" value="1"/>
</dbReference>
<dbReference type="PANTHER" id="PTHR11439">
    <property type="entry name" value="GAG-POL-RELATED RETROTRANSPOSON"/>
    <property type="match status" value="1"/>
</dbReference>
<feature type="compositionally biased region" description="Basic and acidic residues" evidence="2">
    <location>
        <begin position="304"/>
        <end position="316"/>
    </location>
</feature>
<dbReference type="InterPro" id="IPR000504">
    <property type="entry name" value="RRM_dom"/>
</dbReference>
<feature type="compositionally biased region" description="Polar residues" evidence="2">
    <location>
        <begin position="1404"/>
        <end position="1417"/>
    </location>
</feature>
<feature type="region of interest" description="Disordered" evidence="2">
    <location>
        <begin position="1048"/>
        <end position="1068"/>
    </location>
</feature>
<dbReference type="InterPro" id="IPR025724">
    <property type="entry name" value="GAG-pre-integrase_dom"/>
</dbReference>
<keyword evidence="1" id="KW-0694">RNA-binding</keyword>
<feature type="domain" description="RRM" evidence="3">
    <location>
        <begin position="16"/>
        <end position="63"/>
    </location>
</feature>
<evidence type="ECO:0000259" key="3">
    <source>
        <dbReference type="PROSITE" id="PS50102"/>
    </source>
</evidence>
<dbReference type="EMBL" id="BKCJ010000212">
    <property type="protein sequence ID" value="GEU31042.1"/>
    <property type="molecule type" value="Genomic_DNA"/>
</dbReference>
<dbReference type="Pfam" id="PF25597">
    <property type="entry name" value="SH3_retrovirus"/>
    <property type="match status" value="1"/>
</dbReference>
<name>A0A6L2J2Q3_TANCI</name>
<dbReference type="CDD" id="cd00590">
    <property type="entry name" value="RRM_SF"/>
    <property type="match status" value="1"/>
</dbReference>
<feature type="compositionally biased region" description="Basic and acidic residues" evidence="2">
    <location>
        <begin position="285"/>
        <end position="296"/>
    </location>
</feature>
<sequence>MGSPRSKEDEVHKISTSVFISNFPDQFTTKDLFNTCKQYGHVVDAFIPNKRSKAGKRFDFVRFIKRSPLNNESGQAQNKVGESSNNTNVKAKGVQGMVNSYVHVVKGELQSMNGEADSTPALVMDDECCNFKDLDHALFGRVKEFASLANLKMVLKNEGFNNITIKYMGGFWVLLEFNSEDSKKMFQSNMGVASWFTHLIQASMDFNINERVAWVEIEGDPFKMWFVNTFRRIASNDEEYDTYGDTKTGGSLGEDVSNYGDVSDVEDVSETKSEEGLDAPNVKEVSTRQDNKHSEDPFNLYDLLNKKNKSDDKGNKSDNSLKYPSGFTPVNESEVNEKKDDESKKDSGDCSQRNLEEEEKLGTKEKCLNKNSIDDATKSVCSGHFKKPKAPRTGGSILNLMDELVKVETKMEDIELFSIRMCWGKFAFDYVHSASVGNSGGILCVWDPSSFNKINATFSDYFVMIWGVWLKNDNDLLIISVYAPRELNEKKDALGLFGVCANLFTMFIANAGLEEVPLAISLDRYLSDHRPILTREVHFDYGPIPFCFFHYWFEMDGFDKFVEDSWKETPMVESNAITNLMLKLKHLKVKIQERNKGKKKNASNRKLSIKEELAGLDEIIDKCEGIPEVVKKRLDVFNSLKELENLQSLEMTQKAKVKWAIEGDENSKFYHGILNKKRNQLNIRGILIDGIWTDDPRLVKHEFLQHFKKRFDKPVEQRFHLDMNFLRTFSSDQQADLEIKVFEIDTAKDFKENMLRDLDCWRKTYCCQVKLRLLINAPRTKCCCCLRDKDLQESKTSQVMRIEQYFLMTDYSLWEVILNGDSPAPTRVIEGVVQPVAPTTAKQRLARKNELKARGTLLMALPDKHQLKFNIHKDAKTLMEAIEKSPQLDNDDLKQIDADDLEEMDLKWKMTMKGDFFRECRSPKDTRRTVAAKPQRRNVSVDTSTSNALVSQCDGNTPSFVHPTKQVKPPRTSVKPIETSIPATNPKTAILKPKSHGTSRNRKACFVFPTAVLTNSRPVSLTAARPVTINVLKPQVTIPRTMKNVVNQSYSPPRRTINRRPSPKPSTFPQKVTTFKASQVNVVKCVKGIWEWKPNGNSQHVLKDKGVIDSGCSRHMTGNMSYLSNFEAINGGYVSFGGNPKGGKITGKDTKCIVLSPEFKLPDENKVLLRVPRENNMYNVNLKNIISTGDLTCLFAKATLDESNLWHRRLGHINFKTMNKLVKGNLVRGLPTKVFDNNQTFVACKKGKQHRASCMTKLNRVLVTKPHNKTPYELLHGRTPSIGVMRLFGCLVTILNTLDSLGKFDGKVDEGFLVGYFVSSKAFRVFNSRTRIVQETLHINFLENKPNVVEKVEEENVQQYVLFPSWFLQAVVPSQRNMMTRLEERLKQDTLVFAVGQNLTNNTNTFSAAGPSNTAASPTHRESSYVNPSQYPDDPDMPALEDITYSDDEEDVGAEADFTNLKTTITEEVYVCQPPGFKDPDYPDKVYKVVKALYGLHQALRAWYETLANYLLENGFQRGKIDQTLFIKRQKGDILLVQIYVDDIIFGSTNKDLCKSFEKLMIDKFQMSSIGELTFFLGLQIKQKPDRIFISQDKYVAKILREFRLTDRKSASTPIDTEKPLLKDSDGEDVDVHTYRSMIGSLMYLTLSRSDIMFVVYACAHFQVTLKVLHLHAVKMIFRYLKGKPHLGLWYLKDSPFNLVAYSNSDYAGASLDRKSTTWGCQFLRCKLIS</sequence>
<dbReference type="Pfam" id="PF00076">
    <property type="entry name" value="RRM_1"/>
    <property type="match status" value="1"/>
</dbReference>
<accession>A0A6L2J2Q3</accession>
<evidence type="ECO:0000256" key="1">
    <source>
        <dbReference type="PROSITE-ProRule" id="PRU00176"/>
    </source>
</evidence>
<organism evidence="4">
    <name type="scientific">Tanacetum cinerariifolium</name>
    <name type="common">Dalmatian daisy</name>
    <name type="synonym">Chrysanthemum cinerariifolium</name>
    <dbReference type="NCBI Taxonomy" id="118510"/>
    <lineage>
        <taxon>Eukaryota</taxon>
        <taxon>Viridiplantae</taxon>
        <taxon>Streptophyta</taxon>
        <taxon>Embryophyta</taxon>
        <taxon>Tracheophyta</taxon>
        <taxon>Spermatophyta</taxon>
        <taxon>Magnoliopsida</taxon>
        <taxon>eudicotyledons</taxon>
        <taxon>Gunneridae</taxon>
        <taxon>Pentapetalae</taxon>
        <taxon>asterids</taxon>
        <taxon>campanulids</taxon>
        <taxon>Asterales</taxon>
        <taxon>Asteraceae</taxon>
        <taxon>Asteroideae</taxon>
        <taxon>Anthemideae</taxon>
        <taxon>Anthemidinae</taxon>
        <taxon>Tanacetum</taxon>
    </lineage>
</organism>
<proteinExistence type="predicted"/>
<evidence type="ECO:0000256" key="2">
    <source>
        <dbReference type="SAM" id="MobiDB-lite"/>
    </source>
</evidence>
<feature type="region of interest" description="Disordered" evidence="2">
    <location>
        <begin position="1404"/>
        <end position="1434"/>
    </location>
</feature>
<dbReference type="PROSITE" id="PS50102">
    <property type="entry name" value="RRM"/>
    <property type="match status" value="1"/>
</dbReference>
<dbReference type="Pfam" id="PF13976">
    <property type="entry name" value="gag_pre-integrs"/>
    <property type="match status" value="1"/>
</dbReference>
<protein>
    <submittedName>
        <fullName evidence="4">Uncharacterized mitochondrial protein AtMg00810-like</fullName>
    </submittedName>
</protein>
<dbReference type="InterPro" id="IPR035979">
    <property type="entry name" value="RBD_domain_sf"/>
</dbReference>
<feature type="region of interest" description="Disordered" evidence="2">
    <location>
        <begin position="241"/>
        <end position="357"/>
    </location>
</feature>
<dbReference type="SUPFAM" id="SSF56672">
    <property type="entry name" value="DNA/RNA polymerases"/>
    <property type="match status" value="1"/>
</dbReference>
<evidence type="ECO:0000313" key="4">
    <source>
        <dbReference type="EMBL" id="GEU31042.1"/>
    </source>
</evidence>
<dbReference type="InterPro" id="IPR013103">
    <property type="entry name" value="RVT_2"/>
</dbReference>
<feature type="compositionally biased region" description="Basic and acidic residues" evidence="2">
    <location>
        <begin position="335"/>
        <end position="348"/>
    </location>
</feature>
<dbReference type="InterPro" id="IPR057670">
    <property type="entry name" value="SH3_retrovirus"/>
</dbReference>
<dbReference type="SUPFAM" id="SSF54928">
    <property type="entry name" value="RNA-binding domain, RBD"/>
    <property type="match status" value="1"/>
</dbReference>
<dbReference type="InterPro" id="IPR043502">
    <property type="entry name" value="DNA/RNA_pol_sf"/>
</dbReference>
<dbReference type="GO" id="GO:0003723">
    <property type="term" value="F:RNA binding"/>
    <property type="evidence" value="ECO:0007669"/>
    <property type="project" value="UniProtKB-UniRule"/>
</dbReference>
<dbReference type="InterPro" id="IPR012677">
    <property type="entry name" value="Nucleotide-bd_a/b_plait_sf"/>
</dbReference>
<comment type="caution">
    <text evidence="4">The sequence shown here is derived from an EMBL/GenBank/DDBJ whole genome shotgun (WGS) entry which is preliminary data.</text>
</comment>
<dbReference type="PANTHER" id="PTHR11439:SF495">
    <property type="entry name" value="REVERSE TRANSCRIPTASE, RNA-DEPENDENT DNA POLYMERASE-RELATED"/>
    <property type="match status" value="1"/>
</dbReference>
<gene>
    <name evidence="4" type="ORF">Tci_003020</name>
</gene>
<reference evidence="4" key="1">
    <citation type="journal article" date="2019" name="Sci. Rep.">
        <title>Draft genome of Tanacetum cinerariifolium, the natural source of mosquito coil.</title>
        <authorList>
            <person name="Yamashiro T."/>
            <person name="Shiraishi A."/>
            <person name="Satake H."/>
            <person name="Nakayama K."/>
        </authorList>
    </citation>
    <scope>NUCLEOTIDE SEQUENCE</scope>
</reference>
<feature type="region of interest" description="Disordered" evidence="2">
    <location>
        <begin position="954"/>
        <end position="980"/>
    </location>
</feature>